<dbReference type="EMBL" id="QGKX02000088">
    <property type="protein sequence ID" value="KAF3589451.1"/>
    <property type="molecule type" value="Genomic_DNA"/>
</dbReference>
<proteinExistence type="predicted"/>
<sequence length="228" mass="26373">MKPLDVLMRVEARGFPYPRCRSEVVDEVTRDERRGVLYPLARTARSDVLTRVEARGFPYPRYSEEDSDEEELANFVAFIGITEFVEGETETNDDQSSVDGDDGIDYQELCQTVVQIGKKNLCLKKEKSWLEDTVINLRKELDDERKKEAYTSDLKKENERLVVQIEVLEKQVKNEKTRSSDLNAKLEHHYKTVRMLIGSKELDKILSLGRQDQTPRGLRYTGYGKSDT</sequence>
<feature type="coiled-coil region" evidence="1">
    <location>
        <begin position="151"/>
        <end position="185"/>
    </location>
</feature>
<reference evidence="2" key="1">
    <citation type="submission" date="2019-12" db="EMBL/GenBank/DDBJ databases">
        <title>Genome sequencing and annotation of Brassica cretica.</title>
        <authorList>
            <person name="Studholme D.J."/>
            <person name="Sarris P."/>
        </authorList>
    </citation>
    <scope>NUCLEOTIDE SEQUENCE</scope>
    <source>
        <strain evidence="2">PFS-109/04</strain>
        <tissue evidence="2">Leaf</tissue>
    </source>
</reference>
<organism evidence="2 3">
    <name type="scientific">Brassica cretica</name>
    <name type="common">Mustard</name>
    <dbReference type="NCBI Taxonomy" id="69181"/>
    <lineage>
        <taxon>Eukaryota</taxon>
        <taxon>Viridiplantae</taxon>
        <taxon>Streptophyta</taxon>
        <taxon>Embryophyta</taxon>
        <taxon>Tracheophyta</taxon>
        <taxon>Spermatophyta</taxon>
        <taxon>Magnoliopsida</taxon>
        <taxon>eudicotyledons</taxon>
        <taxon>Gunneridae</taxon>
        <taxon>Pentapetalae</taxon>
        <taxon>rosids</taxon>
        <taxon>malvids</taxon>
        <taxon>Brassicales</taxon>
        <taxon>Brassicaceae</taxon>
        <taxon>Brassiceae</taxon>
        <taxon>Brassica</taxon>
    </lineage>
</organism>
<comment type="caution">
    <text evidence="2">The sequence shown here is derived from an EMBL/GenBank/DDBJ whole genome shotgun (WGS) entry which is preliminary data.</text>
</comment>
<name>A0A8S9S706_BRACR</name>
<dbReference type="AlphaFoldDB" id="A0A8S9S706"/>
<evidence type="ECO:0000256" key="1">
    <source>
        <dbReference type="SAM" id="Coils"/>
    </source>
</evidence>
<evidence type="ECO:0000313" key="2">
    <source>
        <dbReference type="EMBL" id="KAF3589451.1"/>
    </source>
</evidence>
<gene>
    <name evidence="2" type="ORF">F2Q69_00027941</name>
</gene>
<keyword evidence="1" id="KW-0175">Coiled coil</keyword>
<evidence type="ECO:0000313" key="3">
    <source>
        <dbReference type="Proteomes" id="UP000712600"/>
    </source>
</evidence>
<protein>
    <submittedName>
        <fullName evidence="2">Uncharacterized protein</fullName>
    </submittedName>
</protein>
<dbReference type="Proteomes" id="UP000712600">
    <property type="component" value="Unassembled WGS sequence"/>
</dbReference>
<accession>A0A8S9S706</accession>